<dbReference type="EMBL" id="JPGY02000001">
    <property type="protein sequence ID" value="KRU14572.1"/>
    <property type="molecule type" value="Genomic_DNA"/>
</dbReference>
<dbReference type="Proteomes" id="UP000030905">
    <property type="component" value="Chromosome"/>
</dbReference>
<keyword evidence="5" id="KW-1185">Reference proteome</keyword>
<sequence>MTTSILKKIQNIANEEVFFFKDYNGKNIYTKVWYPPKKDNIKGIIQIAHGLGETAEYYEEFANFFRKDGYAIYLNEALGHGRTAGDIHDLNYKCNAGDAGTDGLNHMVEDLKILTDNIKDKYPDKKIFLIGHSLGSVISQIYAYKYGYGINGIICTGAISELDEKRFEYLLQIARREMEKRGRLEPSVDIFNALFGNLNDKFKPARTEFDWITSDKKLLKESLESPYANISFNVGFYFDFINALKDRSEKNNIKNIPKDLPVFFLSGSDDPFIDNGKGIKELFNIYKEQGLKDISFNLYEGKRHSILRETNRYLVFKDILDWINIH</sequence>
<evidence type="ECO:0000259" key="1">
    <source>
        <dbReference type="Pfam" id="PF12146"/>
    </source>
</evidence>
<evidence type="ECO:0000313" key="5">
    <source>
        <dbReference type="Proteomes" id="UP000030905"/>
    </source>
</evidence>
<organism evidence="2 5">
    <name type="scientific">Clostridium pasteurianum DSM 525 = ATCC 6013</name>
    <dbReference type="NCBI Taxonomy" id="1262449"/>
    <lineage>
        <taxon>Bacteria</taxon>
        <taxon>Bacillati</taxon>
        <taxon>Bacillota</taxon>
        <taxon>Clostridia</taxon>
        <taxon>Eubacteriales</taxon>
        <taxon>Clostridiaceae</taxon>
        <taxon>Clostridium</taxon>
    </lineage>
</organism>
<protein>
    <submittedName>
        <fullName evidence="2">Lysophospholipase</fullName>
    </submittedName>
</protein>
<dbReference type="KEGG" id="cpae:CPAST_c33490"/>
<dbReference type="Gene3D" id="3.40.50.1820">
    <property type="entry name" value="alpha/beta hydrolase"/>
    <property type="match status" value="1"/>
</dbReference>
<evidence type="ECO:0000313" key="4">
    <source>
        <dbReference type="Proteomes" id="UP000028042"/>
    </source>
</evidence>
<dbReference type="eggNOG" id="COG2267">
    <property type="taxonomic scope" value="Bacteria"/>
</dbReference>
<gene>
    <name evidence="2" type="ORF">CLPA_c33490</name>
    <name evidence="3" type="ORF">CP6013_03831</name>
</gene>
<name>A0A0H3JBB0_CLOPA</name>
<dbReference type="Pfam" id="PF12146">
    <property type="entry name" value="Hydrolase_4"/>
    <property type="match status" value="1"/>
</dbReference>
<dbReference type="PATRIC" id="fig|1262449.3.peg.3010"/>
<reference evidence="3 4" key="3">
    <citation type="journal article" name="Genome Announc.">
        <title>Improved Draft Genome Sequence of Clostridium pasteurianum Strain ATCC 6013 (DSM 525) Using a Hybrid Next-Generation Sequencing Approach.</title>
        <authorList>
            <person name="Pyne M.E."/>
            <person name="Utturkar S."/>
            <person name="Brown S.D."/>
            <person name="Moo-Young M."/>
            <person name="Chung D.A."/>
            <person name="Chou C.P."/>
        </authorList>
    </citation>
    <scope>NUCLEOTIDE SEQUENCE [LARGE SCALE GENOMIC DNA]</scope>
    <source>
        <strain evidence="3 4">ATCC 6013</strain>
    </source>
</reference>
<accession>A0A0H3JBB0</accession>
<dbReference type="InterPro" id="IPR029058">
    <property type="entry name" value="AB_hydrolase_fold"/>
</dbReference>
<dbReference type="RefSeq" id="WP_003446501.1">
    <property type="nucleotide sequence ID" value="NZ_ANZB01000011.1"/>
</dbReference>
<dbReference type="AlphaFoldDB" id="A0A0H3JBB0"/>
<feature type="domain" description="Serine aminopeptidase S33" evidence="1">
    <location>
        <begin position="40"/>
        <end position="311"/>
    </location>
</feature>
<dbReference type="SUPFAM" id="SSF53474">
    <property type="entry name" value="alpha/beta-Hydrolases"/>
    <property type="match status" value="1"/>
</dbReference>
<dbReference type="EMBL" id="CP009268">
    <property type="protein sequence ID" value="AJA53403.1"/>
    <property type="molecule type" value="Genomic_DNA"/>
</dbReference>
<evidence type="ECO:0000313" key="3">
    <source>
        <dbReference type="EMBL" id="KRU14572.1"/>
    </source>
</evidence>
<reference evidence="2 5" key="1">
    <citation type="journal article" date="2015" name="Genome Announc.">
        <title>Complete Genome Sequence of the Nitrogen-Fixing and Solvent-Producing Clostridium pasteurianum DSM 525.</title>
        <authorList>
            <person name="Poehlein A."/>
            <person name="Grosse-Honebrink A."/>
            <person name="Zhang Y."/>
            <person name="Minton N.P."/>
            <person name="Daniel R."/>
        </authorList>
    </citation>
    <scope>NUCLEOTIDE SEQUENCE [LARGE SCALE GENOMIC DNA]</scope>
    <source>
        <strain evidence="2">DSM 525</strain>
        <strain evidence="5">DSM 525 / ATCC 6013</strain>
    </source>
</reference>
<dbReference type="InterPro" id="IPR022742">
    <property type="entry name" value="Hydrolase_4"/>
</dbReference>
<reference evidence="3" key="2">
    <citation type="submission" date="2015-10" db="EMBL/GenBank/DDBJ databases">
        <title>Improved Draft Genome Sequence of Clostridium pasteurianum Strain ATCC 6013 (DSM 525) Using a Hybrid Next-Generation Sequencing Approach.</title>
        <authorList>
            <person name="Pyne M.E."/>
            <person name="Utturkar S.M."/>
            <person name="Brown S.D."/>
            <person name="Moo-Young M."/>
            <person name="Chung D.A."/>
            <person name="Chou P.C."/>
        </authorList>
    </citation>
    <scope>NUCLEOTIDE SEQUENCE</scope>
    <source>
        <strain evidence="3">ATCC 6013</strain>
    </source>
</reference>
<proteinExistence type="predicted"/>
<dbReference type="Proteomes" id="UP000028042">
    <property type="component" value="Unassembled WGS sequence"/>
</dbReference>
<dbReference type="PANTHER" id="PTHR11614">
    <property type="entry name" value="PHOSPHOLIPASE-RELATED"/>
    <property type="match status" value="1"/>
</dbReference>
<dbReference type="InterPro" id="IPR051044">
    <property type="entry name" value="MAG_DAG_Lipase"/>
</dbReference>
<dbReference type="KEGG" id="cpat:CLPA_c33490"/>
<evidence type="ECO:0000313" key="2">
    <source>
        <dbReference type="EMBL" id="AJA53403.1"/>
    </source>
</evidence>
<dbReference type="GeneID" id="93075453"/>